<keyword evidence="7" id="KW-1185">Reference proteome</keyword>
<sequence>MMSDYLKGISAHAESAILFQGFPVAEFYDETATLCLAVMNDLLARVFSRRDVVPDDVERGPAAFAMEEGTSSEAGDELSGFFQEVDTLKKEMARVRDLLTKLQDAHEESKTARHTPALQELRDRINEDIGEVTKTSRLIKQGLEDLNKSNAASREIKGCEKGSSTDRTRIQLTNSLTESLKDLMHDFGTLRTRIVGEYREIIGRSYYTVTGQRADETTIDRMVESGESETFIQRAIQEQGKGEVIDSLRDIQEQHEAVKDIERNLQELNQIFVDLSVLVEAQGALVNDIQTNVERADSYTKRAAVHLQVAKTHQRKNRLWMCAGVSVMLIAAGVVAAIIATAK</sequence>
<dbReference type="GO" id="GO:0005484">
    <property type="term" value="F:SNAP receptor activity"/>
    <property type="evidence" value="ECO:0007669"/>
    <property type="project" value="TreeGrafter"/>
</dbReference>
<evidence type="ECO:0000256" key="2">
    <source>
        <dbReference type="ARBA" id="ARBA00022448"/>
    </source>
</evidence>
<dbReference type="InterPro" id="IPR000727">
    <property type="entry name" value="T_SNARE_dom"/>
</dbReference>
<dbReference type="GO" id="GO:0031201">
    <property type="term" value="C:SNARE complex"/>
    <property type="evidence" value="ECO:0007669"/>
    <property type="project" value="TreeGrafter"/>
</dbReference>
<comment type="similarity">
    <text evidence="1">Belongs to the syntaxin family.</text>
</comment>
<accession>A0A176WJ27</accession>
<dbReference type="SMART" id="SM00503">
    <property type="entry name" value="SynN"/>
    <property type="match status" value="1"/>
</dbReference>
<dbReference type="Proteomes" id="UP000077202">
    <property type="component" value="Unassembled WGS sequence"/>
</dbReference>
<dbReference type="GO" id="GO:0006906">
    <property type="term" value="P:vesicle fusion"/>
    <property type="evidence" value="ECO:0007669"/>
    <property type="project" value="TreeGrafter"/>
</dbReference>
<dbReference type="PANTHER" id="PTHR19957:SF251">
    <property type="entry name" value="SYNTAXIN-RELATED PROTEIN KNOLLE"/>
    <property type="match status" value="1"/>
</dbReference>
<proteinExistence type="inferred from homology"/>
<evidence type="ECO:0000256" key="3">
    <source>
        <dbReference type="ARBA" id="ARBA00022927"/>
    </source>
</evidence>
<dbReference type="CDD" id="cd00179">
    <property type="entry name" value="SynN"/>
    <property type="match status" value="1"/>
</dbReference>
<evidence type="ECO:0000256" key="1">
    <source>
        <dbReference type="ARBA" id="ARBA00009063"/>
    </source>
</evidence>
<dbReference type="InterPro" id="IPR045242">
    <property type="entry name" value="Syntaxin"/>
</dbReference>
<dbReference type="CDD" id="cd15848">
    <property type="entry name" value="SNARE_syntaxin1-like"/>
    <property type="match status" value="1"/>
</dbReference>
<dbReference type="GO" id="GO:0005886">
    <property type="term" value="C:plasma membrane"/>
    <property type="evidence" value="ECO:0007669"/>
    <property type="project" value="TreeGrafter"/>
</dbReference>
<dbReference type="GO" id="GO:0000149">
    <property type="term" value="F:SNARE binding"/>
    <property type="evidence" value="ECO:0007669"/>
    <property type="project" value="TreeGrafter"/>
</dbReference>
<gene>
    <name evidence="6" type="ORF">AXG93_3228s1180</name>
</gene>
<dbReference type="InterPro" id="IPR010989">
    <property type="entry name" value="SNARE"/>
</dbReference>
<dbReference type="Gene3D" id="1.20.58.70">
    <property type="match status" value="1"/>
</dbReference>
<keyword evidence="4" id="KW-1133">Transmembrane helix</keyword>
<dbReference type="InterPro" id="IPR006011">
    <property type="entry name" value="Syntaxin_N"/>
</dbReference>
<feature type="transmembrane region" description="Helical" evidence="4">
    <location>
        <begin position="319"/>
        <end position="342"/>
    </location>
</feature>
<name>A0A176WJ27_MARPO</name>
<dbReference type="SUPFAM" id="SSF47661">
    <property type="entry name" value="t-snare proteins"/>
    <property type="match status" value="1"/>
</dbReference>
<dbReference type="Pfam" id="PF00804">
    <property type="entry name" value="Syntaxin"/>
    <property type="match status" value="1"/>
</dbReference>
<dbReference type="PROSITE" id="PS50192">
    <property type="entry name" value="T_SNARE"/>
    <property type="match status" value="1"/>
</dbReference>
<feature type="domain" description="T-SNARE coiled-coil homology" evidence="5">
    <location>
        <begin position="248"/>
        <end position="310"/>
    </location>
</feature>
<keyword evidence="2" id="KW-0813">Transport</keyword>
<keyword evidence="3" id="KW-0653">Protein transport</keyword>
<protein>
    <recommendedName>
        <fullName evidence="5">t-SNARE coiled-coil homology domain-containing protein</fullName>
    </recommendedName>
</protein>
<dbReference type="FunFam" id="1.20.58.70:FF:000003">
    <property type="entry name" value="Qa-SNARE, Sso1/Syntaxin1-type, SYP12A-group"/>
    <property type="match status" value="1"/>
</dbReference>
<dbReference type="SMART" id="SM00397">
    <property type="entry name" value="t_SNARE"/>
    <property type="match status" value="1"/>
</dbReference>
<reference evidence="6" key="1">
    <citation type="submission" date="2016-03" db="EMBL/GenBank/DDBJ databases">
        <title>Mechanisms controlling the formation of the plant cell surface in tip-growing cells are functionally conserved among land plants.</title>
        <authorList>
            <person name="Honkanen S."/>
            <person name="Jones V.A."/>
            <person name="Morieri G."/>
            <person name="Champion C."/>
            <person name="Hetherington A.J."/>
            <person name="Kelly S."/>
            <person name="Saint-Marcoux D."/>
            <person name="Proust H."/>
            <person name="Prescott H."/>
            <person name="Dolan L."/>
        </authorList>
    </citation>
    <scope>NUCLEOTIDE SEQUENCE [LARGE SCALE GENOMIC DNA]</scope>
    <source>
        <tissue evidence="6">Whole gametophyte</tissue>
    </source>
</reference>
<dbReference type="EMBL" id="LVLJ01000781">
    <property type="protein sequence ID" value="OAE32601.1"/>
    <property type="molecule type" value="Genomic_DNA"/>
</dbReference>
<dbReference type="PANTHER" id="PTHR19957">
    <property type="entry name" value="SYNTAXIN"/>
    <property type="match status" value="1"/>
</dbReference>
<dbReference type="FunFam" id="1.20.5.110:FF:000008">
    <property type="entry name" value="Syntaxin 132"/>
    <property type="match status" value="1"/>
</dbReference>
<dbReference type="Pfam" id="PF05739">
    <property type="entry name" value="SNARE"/>
    <property type="match status" value="1"/>
</dbReference>
<dbReference type="GO" id="GO:0048278">
    <property type="term" value="P:vesicle docking"/>
    <property type="evidence" value="ECO:0007669"/>
    <property type="project" value="TreeGrafter"/>
</dbReference>
<dbReference type="GO" id="GO:0006886">
    <property type="term" value="P:intracellular protein transport"/>
    <property type="evidence" value="ECO:0007669"/>
    <property type="project" value="TreeGrafter"/>
</dbReference>
<evidence type="ECO:0000256" key="4">
    <source>
        <dbReference type="SAM" id="Phobius"/>
    </source>
</evidence>
<evidence type="ECO:0000259" key="5">
    <source>
        <dbReference type="PROSITE" id="PS50192"/>
    </source>
</evidence>
<keyword evidence="4" id="KW-0472">Membrane</keyword>
<comment type="caution">
    <text evidence="6">The sequence shown here is derived from an EMBL/GenBank/DDBJ whole genome shotgun (WGS) entry which is preliminary data.</text>
</comment>
<evidence type="ECO:0000313" key="6">
    <source>
        <dbReference type="EMBL" id="OAE32601.1"/>
    </source>
</evidence>
<evidence type="ECO:0000313" key="7">
    <source>
        <dbReference type="Proteomes" id="UP000077202"/>
    </source>
</evidence>
<dbReference type="GO" id="GO:0012505">
    <property type="term" value="C:endomembrane system"/>
    <property type="evidence" value="ECO:0007669"/>
    <property type="project" value="TreeGrafter"/>
</dbReference>
<organism evidence="6 7">
    <name type="scientific">Marchantia polymorpha subsp. ruderalis</name>
    <dbReference type="NCBI Taxonomy" id="1480154"/>
    <lineage>
        <taxon>Eukaryota</taxon>
        <taxon>Viridiplantae</taxon>
        <taxon>Streptophyta</taxon>
        <taxon>Embryophyta</taxon>
        <taxon>Marchantiophyta</taxon>
        <taxon>Marchantiopsida</taxon>
        <taxon>Marchantiidae</taxon>
        <taxon>Marchantiales</taxon>
        <taxon>Marchantiaceae</taxon>
        <taxon>Marchantia</taxon>
    </lineage>
</organism>
<dbReference type="GO" id="GO:0006887">
    <property type="term" value="P:exocytosis"/>
    <property type="evidence" value="ECO:0007669"/>
    <property type="project" value="TreeGrafter"/>
</dbReference>
<dbReference type="AlphaFoldDB" id="A0A176WJ27"/>
<dbReference type="Gene3D" id="1.20.5.110">
    <property type="match status" value="1"/>
</dbReference>
<keyword evidence="4" id="KW-0812">Transmembrane</keyword>